<dbReference type="InterPro" id="IPR050339">
    <property type="entry name" value="CC_SR_Kinase"/>
</dbReference>
<dbReference type="InParanoid" id="A0A286UHP8"/>
<keyword evidence="5 13" id="KW-0418">Kinase</keyword>
<evidence type="ECO:0000256" key="8">
    <source>
        <dbReference type="ARBA" id="ARBA00047899"/>
    </source>
</evidence>
<dbReference type="Gene3D" id="1.10.510.10">
    <property type="entry name" value="Transferase(Phosphotransferase) domain 1"/>
    <property type="match status" value="1"/>
</dbReference>
<evidence type="ECO:0000313" key="14">
    <source>
        <dbReference type="Proteomes" id="UP000217199"/>
    </source>
</evidence>
<gene>
    <name evidence="13" type="ORF">PNOK_0600400</name>
</gene>
<keyword evidence="6 10" id="KW-0067">ATP-binding</keyword>
<keyword evidence="2" id="KW-0723">Serine/threonine-protein kinase</keyword>
<dbReference type="GO" id="GO:0005524">
    <property type="term" value="F:ATP binding"/>
    <property type="evidence" value="ECO:0007669"/>
    <property type="project" value="UniProtKB-UniRule"/>
</dbReference>
<evidence type="ECO:0000256" key="11">
    <source>
        <dbReference type="SAM" id="MobiDB-lite"/>
    </source>
</evidence>
<dbReference type="InterPro" id="IPR000719">
    <property type="entry name" value="Prot_kinase_dom"/>
</dbReference>
<evidence type="ECO:0000256" key="1">
    <source>
        <dbReference type="ARBA" id="ARBA00012513"/>
    </source>
</evidence>
<dbReference type="SMART" id="SM00220">
    <property type="entry name" value="S_TKc"/>
    <property type="match status" value="1"/>
</dbReference>
<organism evidence="13 14">
    <name type="scientific">Pyrrhoderma noxium</name>
    <dbReference type="NCBI Taxonomy" id="2282107"/>
    <lineage>
        <taxon>Eukaryota</taxon>
        <taxon>Fungi</taxon>
        <taxon>Dikarya</taxon>
        <taxon>Basidiomycota</taxon>
        <taxon>Agaricomycotina</taxon>
        <taxon>Agaricomycetes</taxon>
        <taxon>Hymenochaetales</taxon>
        <taxon>Hymenochaetaceae</taxon>
        <taxon>Pyrrhoderma</taxon>
    </lineage>
</organism>
<dbReference type="STRING" id="2282107.A0A286UHP8"/>
<dbReference type="EC" id="2.7.11.1" evidence="1"/>
<keyword evidence="14" id="KW-1185">Reference proteome</keyword>
<dbReference type="FunFam" id="3.30.200.20:FF:000306">
    <property type="entry name" value="IKS protein kinase"/>
    <property type="match status" value="1"/>
</dbReference>
<accession>A0A286UHP8</accession>
<dbReference type="InterPro" id="IPR008271">
    <property type="entry name" value="Ser/Thr_kinase_AS"/>
</dbReference>
<keyword evidence="4 10" id="KW-0547">Nucleotide-binding</keyword>
<dbReference type="InterPro" id="IPR017441">
    <property type="entry name" value="Protein_kinase_ATP_BS"/>
</dbReference>
<dbReference type="PROSITE" id="PS50011">
    <property type="entry name" value="PROTEIN_KINASE_DOM"/>
    <property type="match status" value="1"/>
</dbReference>
<dbReference type="GO" id="GO:0005634">
    <property type="term" value="C:nucleus"/>
    <property type="evidence" value="ECO:0007669"/>
    <property type="project" value="TreeGrafter"/>
</dbReference>
<evidence type="ECO:0000256" key="6">
    <source>
        <dbReference type="ARBA" id="ARBA00022840"/>
    </source>
</evidence>
<reference evidence="13 14" key="1">
    <citation type="journal article" date="2017" name="Mol. Ecol.">
        <title>Comparative and population genomic landscape of Phellinus noxius: A hypervariable fungus causing root rot in trees.</title>
        <authorList>
            <person name="Chung C.L."/>
            <person name="Lee T.J."/>
            <person name="Akiba M."/>
            <person name="Lee H.H."/>
            <person name="Kuo T.H."/>
            <person name="Liu D."/>
            <person name="Ke H.M."/>
            <person name="Yokoi T."/>
            <person name="Roa M.B."/>
            <person name="Lu M.J."/>
            <person name="Chang Y.Y."/>
            <person name="Ann P.J."/>
            <person name="Tsai J.N."/>
            <person name="Chen C.Y."/>
            <person name="Tzean S.S."/>
            <person name="Ota Y."/>
            <person name="Hattori T."/>
            <person name="Sahashi N."/>
            <person name="Liou R.F."/>
            <person name="Kikuchi T."/>
            <person name="Tsai I.J."/>
        </authorList>
    </citation>
    <scope>NUCLEOTIDE SEQUENCE [LARGE SCALE GENOMIC DNA]</scope>
    <source>
        <strain evidence="13 14">FFPRI411160</strain>
    </source>
</reference>
<dbReference type="InterPro" id="IPR011009">
    <property type="entry name" value="Kinase-like_dom_sf"/>
</dbReference>
<evidence type="ECO:0000256" key="10">
    <source>
        <dbReference type="PROSITE-ProRule" id="PRU10141"/>
    </source>
</evidence>
<dbReference type="OrthoDB" id="1405469at2759"/>
<evidence type="ECO:0000259" key="12">
    <source>
        <dbReference type="PROSITE" id="PS50011"/>
    </source>
</evidence>
<sequence length="726" mass="81617">MASNLNLASDEGPSVPPSPRNALVVLYDSNDDTIDNPAWRTILSDSHQVVLYNSDSHALSVRPHSDAPTVPSHGTCPYCNRPLDEEIPPLSYHDSEEAAQPSRAANYFQLLEIANETSSRPPSGLKGSRLRESISSEGEESISGGDFGYVFGPESMAEGYFTAFFKEEYRLGMGANGSVFLCQHVLDGNPLGHFAVKKIAVGQSHKYLLQILREVKLLEKLHHPNIITYHHAWLESYQFSSFGPRVPTLFMLMQYAEGGSLDDFIEGRLGRKQNNESCTPSAEQLNPNLDNIRSRSDRIRAFRAARALPREEIERIRAERSRGTRKAIHLLSAEETKKLFSDVVSGLSFLHDKSILHLDLKPGNVLLTWEDDILIPRAMLSDFGTSRDMLHSSDKRSGNTGTLEYTAPEMLRSPRTGLLMQIDSKADMWSLGMILHMLLFFRLPYHYSSDGDRRSNDGGDMERLEQEVLNYVGFRRHYEMSNLFERRGLPSAYLLLLESLLSRTSKNRPSSEQVLRALREGKFDPQPMRYAETAGGGTLVTRRSSPPPYFDLEEEMDPSSFIVDGIGDMDEGDHNIEGQSNFESGLSSESDMLVRKSSIEKQEKVAPPPLTLSPTRSRSQARTPIKQAHDFLRPSALFWKLNQQQSIWVYPLLVRSIKSIILISKVFSLLNLCLEGQPDTIFTSFMLVLAVADMWSDSLRMSLLLASIHVLILHFYCFGSSSKCCI</sequence>
<dbReference type="PANTHER" id="PTHR11042:SF138">
    <property type="entry name" value="SERINE_THREONINE-PROTEIN KINASE IKS1-RELATED"/>
    <property type="match status" value="1"/>
</dbReference>
<dbReference type="EMBL" id="NBII01000005">
    <property type="protein sequence ID" value="PAV19160.1"/>
    <property type="molecule type" value="Genomic_DNA"/>
</dbReference>
<dbReference type="Proteomes" id="UP000217199">
    <property type="component" value="Unassembled WGS sequence"/>
</dbReference>
<feature type="binding site" evidence="10">
    <location>
        <position position="198"/>
    </location>
    <ligand>
        <name>ATP</name>
        <dbReference type="ChEBI" id="CHEBI:30616"/>
    </ligand>
</feature>
<feature type="region of interest" description="Disordered" evidence="11">
    <location>
        <begin position="117"/>
        <end position="141"/>
    </location>
</feature>
<comment type="caution">
    <text evidence="13">The sequence shown here is derived from an EMBL/GenBank/DDBJ whole genome shotgun (WGS) entry which is preliminary data.</text>
</comment>
<feature type="region of interest" description="Disordered" evidence="11">
    <location>
        <begin position="1"/>
        <end position="20"/>
    </location>
</feature>
<evidence type="ECO:0000313" key="13">
    <source>
        <dbReference type="EMBL" id="PAV19160.1"/>
    </source>
</evidence>
<keyword evidence="3" id="KW-0808">Transferase</keyword>
<dbReference type="AlphaFoldDB" id="A0A286UHP8"/>
<dbReference type="PANTHER" id="PTHR11042">
    <property type="entry name" value="EUKARYOTIC TRANSLATION INITIATION FACTOR 2-ALPHA KINASE EIF2-ALPHA KINASE -RELATED"/>
    <property type="match status" value="1"/>
</dbReference>
<evidence type="ECO:0000256" key="3">
    <source>
        <dbReference type="ARBA" id="ARBA00022679"/>
    </source>
</evidence>
<dbReference type="CDD" id="cd00180">
    <property type="entry name" value="PKc"/>
    <property type="match status" value="1"/>
</dbReference>
<dbReference type="Pfam" id="PF00069">
    <property type="entry name" value="Pkinase"/>
    <property type="match status" value="2"/>
</dbReference>
<dbReference type="SUPFAM" id="SSF56112">
    <property type="entry name" value="Protein kinase-like (PK-like)"/>
    <property type="match status" value="1"/>
</dbReference>
<evidence type="ECO:0000256" key="7">
    <source>
        <dbReference type="ARBA" id="ARBA00037982"/>
    </source>
</evidence>
<evidence type="ECO:0000256" key="5">
    <source>
        <dbReference type="ARBA" id="ARBA00022777"/>
    </source>
</evidence>
<evidence type="ECO:0000256" key="4">
    <source>
        <dbReference type="ARBA" id="ARBA00022741"/>
    </source>
</evidence>
<dbReference type="PROSITE" id="PS00108">
    <property type="entry name" value="PROTEIN_KINASE_ST"/>
    <property type="match status" value="1"/>
</dbReference>
<dbReference type="GO" id="GO:0004674">
    <property type="term" value="F:protein serine/threonine kinase activity"/>
    <property type="evidence" value="ECO:0007669"/>
    <property type="project" value="UniProtKB-KW"/>
</dbReference>
<evidence type="ECO:0000256" key="2">
    <source>
        <dbReference type="ARBA" id="ARBA00022527"/>
    </source>
</evidence>
<feature type="region of interest" description="Disordered" evidence="11">
    <location>
        <begin position="597"/>
        <end position="619"/>
    </location>
</feature>
<evidence type="ECO:0000256" key="9">
    <source>
        <dbReference type="ARBA" id="ARBA00048679"/>
    </source>
</evidence>
<name>A0A286UHP8_9AGAM</name>
<feature type="domain" description="Protein kinase" evidence="12">
    <location>
        <begin position="165"/>
        <end position="523"/>
    </location>
</feature>
<proteinExistence type="inferred from homology"/>
<comment type="catalytic activity">
    <reaction evidence="8">
        <text>L-threonyl-[protein] + ATP = O-phospho-L-threonyl-[protein] + ADP + H(+)</text>
        <dbReference type="Rhea" id="RHEA:46608"/>
        <dbReference type="Rhea" id="RHEA-COMP:11060"/>
        <dbReference type="Rhea" id="RHEA-COMP:11605"/>
        <dbReference type="ChEBI" id="CHEBI:15378"/>
        <dbReference type="ChEBI" id="CHEBI:30013"/>
        <dbReference type="ChEBI" id="CHEBI:30616"/>
        <dbReference type="ChEBI" id="CHEBI:61977"/>
        <dbReference type="ChEBI" id="CHEBI:456216"/>
        <dbReference type="EC" id="2.7.11.1"/>
    </reaction>
</comment>
<dbReference type="Gene3D" id="3.30.200.20">
    <property type="entry name" value="Phosphorylase Kinase, domain 1"/>
    <property type="match status" value="1"/>
</dbReference>
<comment type="similarity">
    <text evidence="7">Belongs to the protein kinase superfamily. Ser/Thr protein kinase family. GCN2 subfamily.</text>
</comment>
<comment type="catalytic activity">
    <reaction evidence="9">
        <text>L-seryl-[protein] + ATP = O-phospho-L-seryl-[protein] + ADP + H(+)</text>
        <dbReference type="Rhea" id="RHEA:17989"/>
        <dbReference type="Rhea" id="RHEA-COMP:9863"/>
        <dbReference type="Rhea" id="RHEA-COMP:11604"/>
        <dbReference type="ChEBI" id="CHEBI:15378"/>
        <dbReference type="ChEBI" id="CHEBI:29999"/>
        <dbReference type="ChEBI" id="CHEBI:30616"/>
        <dbReference type="ChEBI" id="CHEBI:83421"/>
        <dbReference type="ChEBI" id="CHEBI:456216"/>
        <dbReference type="EC" id="2.7.11.1"/>
    </reaction>
</comment>
<dbReference type="GO" id="GO:0005737">
    <property type="term" value="C:cytoplasm"/>
    <property type="evidence" value="ECO:0007669"/>
    <property type="project" value="TreeGrafter"/>
</dbReference>
<protein>
    <recommendedName>
        <fullName evidence="1">non-specific serine/threonine protein kinase</fullName>
        <ecNumber evidence="1">2.7.11.1</ecNumber>
    </recommendedName>
</protein>
<dbReference type="PROSITE" id="PS00107">
    <property type="entry name" value="PROTEIN_KINASE_ATP"/>
    <property type="match status" value="1"/>
</dbReference>